<dbReference type="OrthoDB" id="4757095at2759"/>
<evidence type="ECO:0000256" key="1">
    <source>
        <dbReference type="SAM" id="Phobius"/>
    </source>
</evidence>
<dbReference type="EMBL" id="MU001494">
    <property type="protein sequence ID" value="KAF2449622.1"/>
    <property type="molecule type" value="Genomic_DNA"/>
</dbReference>
<gene>
    <name evidence="3" type="ORF">P171DRAFT_440108</name>
</gene>
<keyword evidence="1" id="KW-1133">Transmembrane helix</keyword>
<evidence type="ECO:0000313" key="3">
    <source>
        <dbReference type="EMBL" id="KAF2449622.1"/>
    </source>
</evidence>
<name>A0A9P4PSY6_9PLEO</name>
<keyword evidence="1" id="KW-0472">Membrane</keyword>
<evidence type="ECO:0000259" key="2">
    <source>
        <dbReference type="Pfam" id="PF24864"/>
    </source>
</evidence>
<dbReference type="PANTHER" id="PTHR38790">
    <property type="entry name" value="2EXR DOMAIN-CONTAINING PROTEIN-RELATED"/>
    <property type="match status" value="1"/>
</dbReference>
<feature type="domain" description="DUF7730" evidence="2">
    <location>
        <begin position="139"/>
        <end position="257"/>
    </location>
</feature>
<proteinExistence type="predicted"/>
<reference evidence="3" key="1">
    <citation type="journal article" date="2020" name="Stud. Mycol.">
        <title>101 Dothideomycetes genomes: a test case for predicting lifestyles and emergence of pathogens.</title>
        <authorList>
            <person name="Haridas S."/>
            <person name="Albert R."/>
            <person name="Binder M."/>
            <person name="Bloem J."/>
            <person name="Labutti K."/>
            <person name="Salamov A."/>
            <person name="Andreopoulos B."/>
            <person name="Baker S."/>
            <person name="Barry K."/>
            <person name="Bills G."/>
            <person name="Bluhm B."/>
            <person name="Cannon C."/>
            <person name="Castanera R."/>
            <person name="Culley D."/>
            <person name="Daum C."/>
            <person name="Ezra D."/>
            <person name="Gonzalez J."/>
            <person name="Henrissat B."/>
            <person name="Kuo A."/>
            <person name="Liang C."/>
            <person name="Lipzen A."/>
            <person name="Lutzoni F."/>
            <person name="Magnuson J."/>
            <person name="Mondo S."/>
            <person name="Nolan M."/>
            <person name="Ohm R."/>
            <person name="Pangilinan J."/>
            <person name="Park H.-J."/>
            <person name="Ramirez L."/>
            <person name="Alfaro M."/>
            <person name="Sun H."/>
            <person name="Tritt A."/>
            <person name="Yoshinaga Y."/>
            <person name="Zwiers L.-H."/>
            <person name="Turgeon B."/>
            <person name="Goodwin S."/>
            <person name="Spatafora J."/>
            <person name="Crous P."/>
            <person name="Grigoriev I."/>
        </authorList>
    </citation>
    <scope>NUCLEOTIDE SEQUENCE</scope>
    <source>
        <strain evidence="3">CBS 690.94</strain>
    </source>
</reference>
<dbReference type="AlphaFoldDB" id="A0A9P4PSY6"/>
<keyword evidence="4" id="KW-1185">Reference proteome</keyword>
<protein>
    <recommendedName>
        <fullName evidence="2">DUF7730 domain-containing protein</fullName>
    </recommendedName>
</protein>
<comment type="caution">
    <text evidence="3">The sequence shown here is derived from an EMBL/GenBank/DDBJ whole genome shotgun (WGS) entry which is preliminary data.</text>
</comment>
<sequence length="556" mass="64121">MAMRWAFDAHWRNLKDRFEGFVHRYWAVEVVAIILALLSFFPVFYILGVFVVAGEEFVEAIGKLRWRLSQPRRHLLSETEVAKRRETKLKRDEVKALPKMRPRALTLRSDDGTPALKDELRTHDRSRVKQNTVDQLGACDLWRFPFEVRETIWKYAVGGNHVHIVKRRQRWGSVYCPAKDPTDPVHRDFCTRRDEDGYHVMSAWPTDTKPLALLRYSECIDFLYSHNTFAFDDSALLCAFLGSVLPSRACIITSFHLVPVLERDWDSFSHRDVFVAVQLSIASFPHLGRFLDVLEQHPTIHSLTITPKFGLDFAPTCHRQVIPAYIHEFTHKLNLLKASTPVTLAWPEEPTGYVLYTSVATMMALSPSYWGREMYLPPANSRNFHLRMIPWQSPTGFMAFFIPFDVRCLHCASYTIIRRGTGGRAEVSFLPLSLSCTPPENVTLSQVLIRYWTFHVFCGGWIEFQYHGGRKEWSVLQGAQIIPAEEADRHLAEKEGLERQYPPAENPHERLKGITVGNVLDRVGVHRYGMRDIIDEPTMDAYYRNVGWQTGQAQGT</sequence>
<dbReference type="InterPro" id="IPR056632">
    <property type="entry name" value="DUF7730"/>
</dbReference>
<accession>A0A9P4PSY6</accession>
<organism evidence="3 4">
    <name type="scientific">Karstenula rhodostoma CBS 690.94</name>
    <dbReference type="NCBI Taxonomy" id="1392251"/>
    <lineage>
        <taxon>Eukaryota</taxon>
        <taxon>Fungi</taxon>
        <taxon>Dikarya</taxon>
        <taxon>Ascomycota</taxon>
        <taxon>Pezizomycotina</taxon>
        <taxon>Dothideomycetes</taxon>
        <taxon>Pleosporomycetidae</taxon>
        <taxon>Pleosporales</taxon>
        <taxon>Massarineae</taxon>
        <taxon>Didymosphaeriaceae</taxon>
        <taxon>Karstenula</taxon>
    </lineage>
</organism>
<keyword evidence="1" id="KW-0812">Transmembrane</keyword>
<dbReference type="Pfam" id="PF24864">
    <property type="entry name" value="DUF7730"/>
    <property type="match status" value="1"/>
</dbReference>
<evidence type="ECO:0000313" key="4">
    <source>
        <dbReference type="Proteomes" id="UP000799764"/>
    </source>
</evidence>
<dbReference type="Proteomes" id="UP000799764">
    <property type="component" value="Unassembled WGS sequence"/>
</dbReference>
<feature type="transmembrane region" description="Helical" evidence="1">
    <location>
        <begin position="25"/>
        <end position="53"/>
    </location>
</feature>